<evidence type="ECO:0000256" key="2">
    <source>
        <dbReference type="ARBA" id="ARBA00022771"/>
    </source>
</evidence>
<gene>
    <name evidence="5" type="ORF">FSP39_019857</name>
</gene>
<comment type="caution">
    <text evidence="5">The sequence shown here is derived from an EMBL/GenBank/DDBJ whole genome shotgun (WGS) entry which is preliminary data.</text>
</comment>
<dbReference type="InterPro" id="IPR007588">
    <property type="entry name" value="Znf_FLYWCH"/>
</dbReference>
<dbReference type="Gene3D" id="2.20.25.240">
    <property type="match status" value="1"/>
</dbReference>
<keyword evidence="6" id="KW-1185">Reference proteome</keyword>
<dbReference type="Pfam" id="PF04500">
    <property type="entry name" value="FLYWCH"/>
    <property type="match status" value="1"/>
</dbReference>
<feature type="domain" description="FLYWCH-type" evidence="4">
    <location>
        <begin position="23"/>
        <end position="79"/>
    </location>
</feature>
<organism evidence="5 6">
    <name type="scientific">Pinctada imbricata</name>
    <name type="common">Atlantic pearl-oyster</name>
    <name type="synonym">Pinctada martensii</name>
    <dbReference type="NCBI Taxonomy" id="66713"/>
    <lineage>
        <taxon>Eukaryota</taxon>
        <taxon>Metazoa</taxon>
        <taxon>Spiralia</taxon>
        <taxon>Lophotrochozoa</taxon>
        <taxon>Mollusca</taxon>
        <taxon>Bivalvia</taxon>
        <taxon>Autobranchia</taxon>
        <taxon>Pteriomorphia</taxon>
        <taxon>Pterioida</taxon>
        <taxon>Pterioidea</taxon>
        <taxon>Pteriidae</taxon>
        <taxon>Pinctada</taxon>
    </lineage>
</organism>
<evidence type="ECO:0000313" key="6">
    <source>
        <dbReference type="Proteomes" id="UP001186944"/>
    </source>
</evidence>
<keyword evidence="3" id="KW-0862">Zinc</keyword>
<reference evidence="5" key="1">
    <citation type="submission" date="2019-08" db="EMBL/GenBank/DDBJ databases">
        <title>The improved chromosome-level genome for the pearl oyster Pinctada fucata martensii using PacBio sequencing and Hi-C.</title>
        <authorList>
            <person name="Zheng Z."/>
        </authorList>
    </citation>
    <scope>NUCLEOTIDE SEQUENCE</scope>
    <source>
        <strain evidence="5">ZZ-2019</strain>
        <tissue evidence="5">Adductor muscle</tissue>
    </source>
</reference>
<dbReference type="Proteomes" id="UP001186944">
    <property type="component" value="Unassembled WGS sequence"/>
</dbReference>
<dbReference type="EMBL" id="VSWD01000014">
    <property type="protein sequence ID" value="KAK3083334.1"/>
    <property type="molecule type" value="Genomic_DNA"/>
</dbReference>
<dbReference type="PANTHER" id="PTHR20956">
    <property type="entry name" value="HEH2P"/>
    <property type="match status" value="1"/>
</dbReference>
<protein>
    <recommendedName>
        <fullName evidence="4">FLYWCH-type domain-containing protein</fullName>
    </recommendedName>
</protein>
<proteinExistence type="predicted"/>
<evidence type="ECO:0000259" key="4">
    <source>
        <dbReference type="Pfam" id="PF04500"/>
    </source>
</evidence>
<dbReference type="AlphaFoldDB" id="A0AA88XDL9"/>
<evidence type="ECO:0000256" key="1">
    <source>
        <dbReference type="ARBA" id="ARBA00022723"/>
    </source>
</evidence>
<sequence>MRDDTLLDDQPTTYQIVDHGTKQRCMKLVSSDGFSYTKKKATQYTTYWTCSVRSKSLWCKASVTQRGDHFTPGIHTHVHPADPGLTKKTQIYANTLNTGSSDPYQSASRIVEDEMRKTVTPTDFNLPKPANLVRAVNRLRQKMRPSEPSDLTFEIDHSYLEDDDFFRGDVKVDDARHIIFASSTQLRLLGDARRWYVDGTFKVVHQPFTQLFSVHAFIQRESCLKQVPLVFVLMSRRQKKDYDALAVIYSLIFLILGFHTHQPTSTQPESRGFHTGLRGCSVEIHPGHLPGNFNPGMRVPLGPGRHAQSCKPWIEVDLRSTEDHPPIHQEALCLPLLPAAHILPTNQSLRESATTQQLTDLLDYLDNTWLNNSVWSVQQWSVFRQTVRTNNDTEGWHRRFIGRAGGD</sequence>
<dbReference type="GO" id="GO:0008270">
    <property type="term" value="F:zinc ion binding"/>
    <property type="evidence" value="ECO:0007669"/>
    <property type="project" value="UniProtKB-KW"/>
</dbReference>
<keyword evidence="1" id="KW-0479">Metal-binding</keyword>
<dbReference type="PANTHER" id="PTHR20956:SF12">
    <property type="entry name" value="FLYWCH-TYPE DOMAIN-CONTAINING PROTEIN"/>
    <property type="match status" value="1"/>
</dbReference>
<keyword evidence="2" id="KW-0863">Zinc-finger</keyword>
<evidence type="ECO:0000313" key="5">
    <source>
        <dbReference type="EMBL" id="KAK3083334.1"/>
    </source>
</evidence>
<evidence type="ECO:0000256" key="3">
    <source>
        <dbReference type="ARBA" id="ARBA00022833"/>
    </source>
</evidence>
<name>A0AA88XDL9_PINIB</name>
<accession>A0AA88XDL9</accession>